<gene>
    <name evidence="2" type="ORF">STAFG_2715</name>
</gene>
<evidence type="ECO:0000256" key="1">
    <source>
        <dbReference type="SAM" id="MobiDB-lite"/>
    </source>
</evidence>
<sequence length="63" mass="7020">MRAAWPGHRWTDCRADRPSSGEGARARTGFVRLAAGGALRDDRRLLPGADAQRRRGAPRHRGW</sequence>
<feature type="region of interest" description="Disordered" evidence="1">
    <location>
        <begin position="44"/>
        <end position="63"/>
    </location>
</feature>
<feature type="region of interest" description="Disordered" evidence="1">
    <location>
        <begin position="1"/>
        <end position="27"/>
    </location>
</feature>
<comment type="caution">
    <text evidence="2">The sequence shown here is derived from an EMBL/GenBank/DDBJ whole genome shotgun (WGS) entry which is preliminary data.</text>
</comment>
<feature type="compositionally biased region" description="Basic and acidic residues" evidence="1">
    <location>
        <begin position="9"/>
        <end position="19"/>
    </location>
</feature>
<dbReference type="EMBL" id="AOPY01001385">
    <property type="protein sequence ID" value="EPJ40210.1"/>
    <property type="molecule type" value="Genomic_DNA"/>
</dbReference>
<evidence type="ECO:0000313" key="3">
    <source>
        <dbReference type="Proteomes" id="UP000015001"/>
    </source>
</evidence>
<evidence type="ECO:0000313" key="2">
    <source>
        <dbReference type="EMBL" id="EPJ40210.1"/>
    </source>
</evidence>
<keyword evidence="3" id="KW-1185">Reference proteome</keyword>
<protein>
    <submittedName>
        <fullName evidence="2">Uncharacterized protein</fullName>
    </submittedName>
</protein>
<reference evidence="2 3" key="1">
    <citation type="submission" date="2013-02" db="EMBL/GenBank/DDBJ databases">
        <title>Draft Genome Sequence of Streptomyces afghaniensis, Which Produces Compounds of the Julimycin B-Complex.</title>
        <authorList>
            <person name="Gruening B.A."/>
            <person name="Praeg A."/>
            <person name="Erxleben A."/>
            <person name="Guenther S."/>
            <person name="Fiedler H.-P."/>
            <person name="Goodfellow M."/>
            <person name="Mueller M."/>
        </authorList>
    </citation>
    <scope>NUCLEOTIDE SEQUENCE [LARGE SCALE GENOMIC DNA]</scope>
    <source>
        <strain evidence="2 3">772</strain>
    </source>
</reference>
<accession>S4MWI6</accession>
<dbReference type="AlphaFoldDB" id="S4MWI6"/>
<organism evidence="2 3">
    <name type="scientific">Streptomyces afghaniensis 772</name>
    <dbReference type="NCBI Taxonomy" id="1283301"/>
    <lineage>
        <taxon>Bacteria</taxon>
        <taxon>Bacillati</taxon>
        <taxon>Actinomycetota</taxon>
        <taxon>Actinomycetes</taxon>
        <taxon>Kitasatosporales</taxon>
        <taxon>Streptomycetaceae</taxon>
        <taxon>Streptomyces</taxon>
    </lineage>
</organism>
<dbReference type="HOGENOM" id="CLU_2883781_0_0_11"/>
<name>S4MWI6_9ACTN</name>
<dbReference type="Proteomes" id="UP000015001">
    <property type="component" value="Unassembled WGS sequence"/>
</dbReference>
<feature type="compositionally biased region" description="Basic residues" evidence="1">
    <location>
        <begin position="54"/>
        <end position="63"/>
    </location>
</feature>
<proteinExistence type="predicted"/>